<reference evidence="2" key="1">
    <citation type="submission" date="2020-06" db="EMBL/GenBank/DDBJ databases">
        <title>WGS assembly of Ceratodon purpureus strain R40.</title>
        <authorList>
            <person name="Carey S.B."/>
            <person name="Jenkins J."/>
            <person name="Shu S."/>
            <person name="Lovell J.T."/>
            <person name="Sreedasyam A."/>
            <person name="Maumus F."/>
            <person name="Tiley G.P."/>
            <person name="Fernandez-Pozo N."/>
            <person name="Barry K."/>
            <person name="Chen C."/>
            <person name="Wang M."/>
            <person name="Lipzen A."/>
            <person name="Daum C."/>
            <person name="Saski C.A."/>
            <person name="Payton A.C."/>
            <person name="Mcbreen J.C."/>
            <person name="Conrad R.E."/>
            <person name="Kollar L.M."/>
            <person name="Olsson S."/>
            <person name="Huttunen S."/>
            <person name="Landis J.B."/>
            <person name="Wickett N.J."/>
            <person name="Johnson M.G."/>
            <person name="Rensing S.A."/>
            <person name="Grimwood J."/>
            <person name="Schmutz J."/>
            <person name="Mcdaniel S.F."/>
        </authorList>
    </citation>
    <scope>NUCLEOTIDE SEQUENCE</scope>
    <source>
        <strain evidence="2">R40</strain>
    </source>
</reference>
<accession>A0A8T0HNJ3</accession>
<proteinExistence type="predicted"/>
<keyword evidence="3" id="KW-1185">Reference proteome</keyword>
<name>A0A8T0HNJ3_CERPU</name>
<gene>
    <name evidence="2" type="ORF">KC19_VG092300</name>
</gene>
<dbReference type="EMBL" id="CM026426">
    <property type="protein sequence ID" value="KAG0572406.1"/>
    <property type="molecule type" value="Genomic_DNA"/>
</dbReference>
<protein>
    <submittedName>
        <fullName evidence="2">Uncharacterized protein</fullName>
    </submittedName>
</protein>
<feature type="region of interest" description="Disordered" evidence="1">
    <location>
        <begin position="111"/>
        <end position="180"/>
    </location>
</feature>
<evidence type="ECO:0000313" key="2">
    <source>
        <dbReference type="EMBL" id="KAG0572406.1"/>
    </source>
</evidence>
<feature type="compositionally biased region" description="Polar residues" evidence="1">
    <location>
        <begin position="111"/>
        <end position="124"/>
    </location>
</feature>
<organism evidence="2 3">
    <name type="scientific">Ceratodon purpureus</name>
    <name type="common">Fire moss</name>
    <name type="synonym">Dicranum purpureum</name>
    <dbReference type="NCBI Taxonomy" id="3225"/>
    <lineage>
        <taxon>Eukaryota</taxon>
        <taxon>Viridiplantae</taxon>
        <taxon>Streptophyta</taxon>
        <taxon>Embryophyta</taxon>
        <taxon>Bryophyta</taxon>
        <taxon>Bryophytina</taxon>
        <taxon>Bryopsida</taxon>
        <taxon>Dicranidae</taxon>
        <taxon>Pseudoditrichales</taxon>
        <taxon>Ditrichaceae</taxon>
        <taxon>Ceratodon</taxon>
    </lineage>
</organism>
<evidence type="ECO:0000313" key="3">
    <source>
        <dbReference type="Proteomes" id="UP000822688"/>
    </source>
</evidence>
<dbReference type="AlphaFoldDB" id="A0A8T0HNJ3"/>
<comment type="caution">
    <text evidence="2">The sequence shown here is derived from an EMBL/GenBank/DDBJ whole genome shotgun (WGS) entry which is preliminary data.</text>
</comment>
<dbReference type="Proteomes" id="UP000822688">
    <property type="component" value="Chromosome V"/>
</dbReference>
<sequence>MQGRNASPSQLPLTENLLLVVSNPSNQPPQTTPASTIPSSIRLHRCPARTLSPAFRLELTHSNISRSQNHHSLEPRWCPGPNFRKNLRRHRNHFRSPAWFFPNPQTLPSPLSTSNHFNYSTITDNPPPGESSSPDHDDSSSSLLPPYTRSSAEKVTVPNPAKIPDSPLIGTLNRVTELEA</sequence>
<evidence type="ECO:0000256" key="1">
    <source>
        <dbReference type="SAM" id="MobiDB-lite"/>
    </source>
</evidence>